<dbReference type="PROSITE" id="PS00088">
    <property type="entry name" value="SOD_MN"/>
    <property type="match status" value="1"/>
</dbReference>
<organism evidence="7">
    <name type="scientific">human gut metagenome</name>
    <dbReference type="NCBI Taxonomy" id="408170"/>
    <lineage>
        <taxon>unclassified sequences</taxon>
        <taxon>metagenomes</taxon>
        <taxon>organismal metagenomes</taxon>
    </lineage>
</organism>
<dbReference type="Gene3D" id="3.55.40.20">
    <property type="entry name" value="Iron/manganese superoxide dismutase, C-terminal domain"/>
    <property type="match status" value="1"/>
</dbReference>
<name>K1RKJ3_9ZZZZ</name>
<feature type="domain" description="Manganese/iron superoxide dismutase N-terminal" evidence="5">
    <location>
        <begin position="2"/>
        <end position="88"/>
    </location>
</feature>
<dbReference type="Pfam" id="PF00081">
    <property type="entry name" value="Sod_Fe_N"/>
    <property type="match status" value="1"/>
</dbReference>
<dbReference type="PANTHER" id="PTHR43595:SF2">
    <property type="entry name" value="SMALL RIBOSOMAL SUBUNIT PROTEIN MS42"/>
    <property type="match status" value="1"/>
</dbReference>
<dbReference type="SUPFAM" id="SSF54719">
    <property type="entry name" value="Fe,Mn superoxide dismutase (SOD), C-terminal domain"/>
    <property type="match status" value="1"/>
</dbReference>
<keyword evidence="4 7" id="KW-0560">Oxidoreductase</keyword>
<evidence type="ECO:0000256" key="4">
    <source>
        <dbReference type="ARBA" id="ARBA00023002"/>
    </source>
</evidence>
<dbReference type="PANTHER" id="PTHR43595">
    <property type="entry name" value="37S RIBOSOMAL PROTEIN S26, MITOCHONDRIAL"/>
    <property type="match status" value="1"/>
</dbReference>
<dbReference type="InterPro" id="IPR019832">
    <property type="entry name" value="Mn/Fe_SOD_C"/>
</dbReference>
<evidence type="ECO:0000256" key="2">
    <source>
        <dbReference type="ARBA" id="ARBA00012682"/>
    </source>
</evidence>
<comment type="similarity">
    <text evidence="1">Belongs to the iron/manganese superoxide dismutase family.</text>
</comment>
<dbReference type="GO" id="GO:0005737">
    <property type="term" value="C:cytoplasm"/>
    <property type="evidence" value="ECO:0007669"/>
    <property type="project" value="TreeGrafter"/>
</dbReference>
<evidence type="ECO:0000259" key="6">
    <source>
        <dbReference type="Pfam" id="PF02777"/>
    </source>
</evidence>
<dbReference type="GO" id="GO:0046872">
    <property type="term" value="F:metal ion binding"/>
    <property type="evidence" value="ECO:0007669"/>
    <property type="project" value="UniProtKB-KW"/>
</dbReference>
<evidence type="ECO:0000256" key="1">
    <source>
        <dbReference type="ARBA" id="ARBA00008714"/>
    </source>
</evidence>
<sequence>MYKLDPLPYDYSDLEPFIDTKTLGLHHKKHQQTYLNKLNALLQKNNYMYNYSLVELLQHINEFNENDRENILFNLGGVINHNIYFRSISPKPSLPGSVLMGKIVKKYQSFEKFKDSFKKMALELKGSGYTFLVLDGNELNIINLKNQETPYSYNLIPLLGLDMWEHAYYLNYQINMENYIDNFFNIVDFSIASRVVN</sequence>
<dbReference type="EC" id="1.15.1.1" evidence="2"/>
<proteinExistence type="inferred from homology"/>
<comment type="caution">
    <text evidence="7">The sequence shown here is derived from an EMBL/GenBank/DDBJ whole genome shotgun (WGS) entry which is preliminary data.</text>
</comment>
<dbReference type="GO" id="GO:0004784">
    <property type="term" value="F:superoxide dismutase activity"/>
    <property type="evidence" value="ECO:0007669"/>
    <property type="project" value="UniProtKB-EC"/>
</dbReference>
<gene>
    <name evidence="7" type="ORF">OBE_14815</name>
</gene>
<dbReference type="SUPFAM" id="SSF46609">
    <property type="entry name" value="Fe,Mn superoxide dismutase (SOD), N-terminal domain"/>
    <property type="match status" value="1"/>
</dbReference>
<dbReference type="InterPro" id="IPR019833">
    <property type="entry name" value="Mn/Fe_SOD_BS"/>
</dbReference>
<dbReference type="Gene3D" id="1.10.287.990">
    <property type="entry name" value="Fe,Mn superoxide dismutase (SOD) domain"/>
    <property type="match status" value="1"/>
</dbReference>
<dbReference type="EMBL" id="AJWZ01010212">
    <property type="protein sequence ID" value="EKC49112.1"/>
    <property type="molecule type" value="Genomic_DNA"/>
</dbReference>
<dbReference type="InterPro" id="IPR001189">
    <property type="entry name" value="Mn/Fe_SOD"/>
</dbReference>
<evidence type="ECO:0000313" key="7">
    <source>
        <dbReference type="EMBL" id="EKC49112.1"/>
    </source>
</evidence>
<reference evidence="7" key="1">
    <citation type="journal article" date="2013" name="Environ. Microbiol.">
        <title>Microbiota from the distal guts of lean and obese adolescents exhibit partial functional redundancy besides clear differences in community structure.</title>
        <authorList>
            <person name="Ferrer M."/>
            <person name="Ruiz A."/>
            <person name="Lanza F."/>
            <person name="Haange S.B."/>
            <person name="Oberbach A."/>
            <person name="Till H."/>
            <person name="Bargiela R."/>
            <person name="Campoy C."/>
            <person name="Segura M.T."/>
            <person name="Richter M."/>
            <person name="von Bergen M."/>
            <person name="Seifert J."/>
            <person name="Suarez A."/>
        </authorList>
    </citation>
    <scope>NUCLEOTIDE SEQUENCE</scope>
</reference>
<protein>
    <recommendedName>
        <fullName evidence="2">superoxide dismutase</fullName>
        <ecNumber evidence="2">1.15.1.1</ecNumber>
    </recommendedName>
</protein>
<dbReference type="PIRSF" id="PIRSF000349">
    <property type="entry name" value="SODismutase"/>
    <property type="match status" value="1"/>
</dbReference>
<dbReference type="InterPro" id="IPR036314">
    <property type="entry name" value="SOD_C_sf"/>
</dbReference>
<dbReference type="PRINTS" id="PR01703">
    <property type="entry name" value="MNSODISMTASE"/>
</dbReference>
<evidence type="ECO:0000259" key="5">
    <source>
        <dbReference type="Pfam" id="PF00081"/>
    </source>
</evidence>
<dbReference type="Pfam" id="PF02777">
    <property type="entry name" value="Sod_Fe_C"/>
    <property type="match status" value="1"/>
</dbReference>
<evidence type="ECO:0000256" key="3">
    <source>
        <dbReference type="ARBA" id="ARBA00022723"/>
    </source>
</evidence>
<dbReference type="InterPro" id="IPR019831">
    <property type="entry name" value="Mn/Fe_SOD_N"/>
</dbReference>
<keyword evidence="3" id="KW-0479">Metal-binding</keyword>
<dbReference type="InterPro" id="IPR036324">
    <property type="entry name" value="Mn/Fe_SOD_N_sf"/>
</dbReference>
<accession>K1RKJ3</accession>
<dbReference type="AlphaFoldDB" id="K1RKJ3"/>
<feature type="domain" description="Manganese/iron superoxide dismutase C-terminal" evidence="6">
    <location>
        <begin position="99"/>
        <end position="193"/>
    </location>
</feature>